<dbReference type="CDD" id="cd00060">
    <property type="entry name" value="FHA"/>
    <property type="match status" value="1"/>
</dbReference>
<proteinExistence type="predicted"/>
<comment type="caution">
    <text evidence="4">The sequence shown here is derived from an EMBL/GenBank/DDBJ whole genome shotgun (WGS) entry which is preliminary data.</text>
</comment>
<dbReference type="Gene3D" id="2.60.200.20">
    <property type="match status" value="1"/>
</dbReference>
<dbReference type="Proteomes" id="UP000252530">
    <property type="component" value="Unassembled WGS sequence"/>
</dbReference>
<gene>
    <name evidence="4" type="ORF">CRD60_07930</name>
</gene>
<feature type="compositionally biased region" description="Pro residues" evidence="2">
    <location>
        <begin position="1"/>
        <end position="11"/>
    </location>
</feature>
<organism evidence="4 5">
    <name type="scientific">Bifidobacterium aemilianum</name>
    <dbReference type="NCBI Taxonomy" id="2493120"/>
    <lineage>
        <taxon>Bacteria</taxon>
        <taxon>Bacillati</taxon>
        <taxon>Actinomycetota</taxon>
        <taxon>Actinomycetes</taxon>
        <taxon>Bifidobacteriales</taxon>
        <taxon>Bifidobacteriaceae</taxon>
        <taxon>Bifidobacterium</taxon>
    </lineage>
</organism>
<evidence type="ECO:0000256" key="2">
    <source>
        <dbReference type="SAM" id="MobiDB-lite"/>
    </source>
</evidence>
<reference evidence="4 5" key="1">
    <citation type="submission" date="2017-10" db="EMBL/GenBank/DDBJ databases">
        <title>Bifidobacterium xylocopum sp. nov. and Bifidobacterium aemilianum sp. nov., from the carpenter bee (Xylocopa violacea) digestive tract.</title>
        <authorList>
            <person name="Alberoni D."/>
            <person name="Baffoni L."/>
            <person name="Di Gioia D."/>
            <person name="Gaggia F."/>
            <person name="Biavati B."/>
        </authorList>
    </citation>
    <scope>NUCLEOTIDE SEQUENCE [LARGE SCALE GENOMIC DNA]</scope>
    <source>
        <strain evidence="4 5">XV10</strain>
    </source>
</reference>
<dbReference type="OrthoDB" id="3254248at2"/>
<evidence type="ECO:0000256" key="1">
    <source>
        <dbReference type="ARBA" id="ARBA00022553"/>
    </source>
</evidence>
<sequence>MAHLPYPPAPEPGWYDDDPGLNPTVEPAEVPVTHGLSGQSLDAGLAKKGMVQSAQSVQPAIRVGIADMKDDVEDWDGTLLSDSFTLKSPTLVYRLHNEATGQDIVIDKSVLLGRKPSAIVPAGAKSERVEDPTRTVSRNHASISFAQDGQLWIEDYGSLNGSYIIRGDEETTVTQGKPVALEAPAIVRLGDQFFDFTQD</sequence>
<evidence type="ECO:0000313" key="5">
    <source>
        <dbReference type="Proteomes" id="UP000252530"/>
    </source>
</evidence>
<dbReference type="RefSeq" id="WP_113860739.1">
    <property type="nucleotide sequence ID" value="NZ_PDCG01000013.1"/>
</dbReference>
<name>A0A366K9A4_9BIFI</name>
<protein>
    <recommendedName>
        <fullName evidence="3">FHA domain-containing protein</fullName>
    </recommendedName>
</protein>
<dbReference type="Pfam" id="PF00498">
    <property type="entry name" value="FHA"/>
    <property type="match status" value="1"/>
</dbReference>
<dbReference type="InterPro" id="IPR008984">
    <property type="entry name" value="SMAD_FHA_dom_sf"/>
</dbReference>
<keyword evidence="5" id="KW-1185">Reference proteome</keyword>
<keyword evidence="1" id="KW-0597">Phosphoprotein</keyword>
<dbReference type="AlphaFoldDB" id="A0A366K9A4"/>
<feature type="domain" description="FHA" evidence="3">
    <location>
        <begin position="110"/>
        <end position="164"/>
    </location>
</feature>
<dbReference type="InterPro" id="IPR000253">
    <property type="entry name" value="FHA_dom"/>
</dbReference>
<accession>A0A366K9A4</accession>
<evidence type="ECO:0000259" key="3">
    <source>
        <dbReference type="PROSITE" id="PS50006"/>
    </source>
</evidence>
<feature type="region of interest" description="Disordered" evidence="2">
    <location>
        <begin position="1"/>
        <end position="22"/>
    </location>
</feature>
<dbReference type="PROSITE" id="PS50006">
    <property type="entry name" value="FHA_DOMAIN"/>
    <property type="match status" value="1"/>
</dbReference>
<evidence type="ECO:0000313" key="4">
    <source>
        <dbReference type="EMBL" id="RBP97221.1"/>
    </source>
</evidence>
<dbReference type="EMBL" id="PDCG01000013">
    <property type="protein sequence ID" value="RBP97221.1"/>
    <property type="molecule type" value="Genomic_DNA"/>
</dbReference>
<dbReference type="SUPFAM" id="SSF49879">
    <property type="entry name" value="SMAD/FHA domain"/>
    <property type="match status" value="1"/>
</dbReference>